<feature type="compositionally biased region" description="Acidic residues" evidence="1">
    <location>
        <begin position="100"/>
        <end position="130"/>
    </location>
</feature>
<dbReference type="HOGENOM" id="CLU_1468496_0_0_1"/>
<dbReference type="Proteomes" id="UP000001072">
    <property type="component" value="Unassembled WGS sequence"/>
</dbReference>
<name>F4S4H6_MELLP</name>
<reference evidence="3" key="1">
    <citation type="journal article" date="2011" name="Proc. Natl. Acad. Sci. U.S.A.">
        <title>Obligate biotrophy features unraveled by the genomic analysis of rust fungi.</title>
        <authorList>
            <person name="Duplessis S."/>
            <person name="Cuomo C.A."/>
            <person name="Lin Y.-C."/>
            <person name="Aerts A."/>
            <person name="Tisserant E."/>
            <person name="Veneault-Fourrey C."/>
            <person name="Joly D.L."/>
            <person name="Hacquard S."/>
            <person name="Amselem J."/>
            <person name="Cantarel B.L."/>
            <person name="Chiu R."/>
            <person name="Coutinho P.M."/>
            <person name="Feau N."/>
            <person name="Field M."/>
            <person name="Frey P."/>
            <person name="Gelhaye E."/>
            <person name="Goldberg J."/>
            <person name="Grabherr M.G."/>
            <person name="Kodira C.D."/>
            <person name="Kohler A."/>
            <person name="Kuees U."/>
            <person name="Lindquist E.A."/>
            <person name="Lucas S.M."/>
            <person name="Mago R."/>
            <person name="Mauceli E."/>
            <person name="Morin E."/>
            <person name="Murat C."/>
            <person name="Pangilinan J.L."/>
            <person name="Park R."/>
            <person name="Pearson M."/>
            <person name="Quesneville H."/>
            <person name="Rouhier N."/>
            <person name="Sakthikumar S."/>
            <person name="Salamov A.A."/>
            <person name="Schmutz J."/>
            <person name="Selles B."/>
            <person name="Shapiro H."/>
            <person name="Tanguay P."/>
            <person name="Tuskan G.A."/>
            <person name="Henrissat B."/>
            <person name="Van de Peer Y."/>
            <person name="Rouze P."/>
            <person name="Ellis J.G."/>
            <person name="Dodds P.N."/>
            <person name="Schein J.E."/>
            <person name="Zhong S."/>
            <person name="Hamelin R.C."/>
            <person name="Grigoriev I.V."/>
            <person name="Szabo L.J."/>
            <person name="Martin F."/>
        </authorList>
    </citation>
    <scope>NUCLEOTIDE SEQUENCE [LARGE SCALE GENOMIC DNA]</scope>
    <source>
        <strain evidence="3">98AG31 / pathotype 3-4-7</strain>
    </source>
</reference>
<protein>
    <submittedName>
        <fullName evidence="2">Uncharacterized protein</fullName>
    </submittedName>
</protein>
<dbReference type="VEuPathDB" id="FungiDB:MELLADRAFT_111831"/>
<feature type="compositionally biased region" description="Polar residues" evidence="1">
    <location>
        <begin position="149"/>
        <end position="159"/>
    </location>
</feature>
<dbReference type="AlphaFoldDB" id="F4S4H6"/>
<dbReference type="InParanoid" id="F4S4H6"/>
<accession>F4S4H6</accession>
<evidence type="ECO:0000313" key="3">
    <source>
        <dbReference type="Proteomes" id="UP000001072"/>
    </source>
</evidence>
<evidence type="ECO:0000313" key="2">
    <source>
        <dbReference type="EMBL" id="EGG00465.1"/>
    </source>
</evidence>
<proteinExistence type="predicted"/>
<dbReference type="EMBL" id="GL883147">
    <property type="protein sequence ID" value="EGG00465.1"/>
    <property type="molecule type" value="Genomic_DNA"/>
</dbReference>
<dbReference type="GeneID" id="18924505"/>
<feature type="region of interest" description="Disordered" evidence="1">
    <location>
        <begin position="52"/>
        <end position="166"/>
    </location>
</feature>
<gene>
    <name evidence="2" type="ORF">MELLADRAFT_111831</name>
</gene>
<evidence type="ECO:0000256" key="1">
    <source>
        <dbReference type="SAM" id="MobiDB-lite"/>
    </source>
</evidence>
<feature type="compositionally biased region" description="Polar residues" evidence="1">
    <location>
        <begin position="78"/>
        <end position="96"/>
    </location>
</feature>
<dbReference type="KEGG" id="mlr:MELLADRAFT_111831"/>
<sequence length="184" mass="20696">MAGRWIIQWISDKESSSIGVNNPYDYLCFFILVYQLNYPGLSVQLSTKMTRGNKSKKAKASSSSSKSQSNPFTKSSSQASARSNTANRRQKSTITKTVADEDTDDADYENEEDVEVEDNEECEEDNEVLADESFGSVPSRTDGKRGRKTSQAFKSQGATSKPVKRSRRNRYVCMKLVLTFEFVH</sequence>
<dbReference type="RefSeq" id="XP_007416311.1">
    <property type="nucleotide sequence ID" value="XM_007416249.1"/>
</dbReference>
<organism evidence="3">
    <name type="scientific">Melampsora larici-populina (strain 98AG31 / pathotype 3-4-7)</name>
    <name type="common">Poplar leaf rust fungus</name>
    <dbReference type="NCBI Taxonomy" id="747676"/>
    <lineage>
        <taxon>Eukaryota</taxon>
        <taxon>Fungi</taxon>
        <taxon>Dikarya</taxon>
        <taxon>Basidiomycota</taxon>
        <taxon>Pucciniomycotina</taxon>
        <taxon>Pucciniomycetes</taxon>
        <taxon>Pucciniales</taxon>
        <taxon>Melampsoraceae</taxon>
        <taxon>Melampsora</taxon>
    </lineage>
</organism>
<keyword evidence="3" id="KW-1185">Reference proteome</keyword>
<feature type="compositionally biased region" description="Low complexity" evidence="1">
    <location>
        <begin position="60"/>
        <end position="77"/>
    </location>
</feature>